<feature type="domain" description="Transcription regulator PadR N-terminal" evidence="1">
    <location>
        <begin position="11"/>
        <end position="82"/>
    </location>
</feature>
<dbReference type="Pfam" id="PF03551">
    <property type="entry name" value="PadR"/>
    <property type="match status" value="1"/>
</dbReference>
<dbReference type="InterPro" id="IPR052509">
    <property type="entry name" value="Metal_resp_DNA-bind_regulator"/>
</dbReference>
<dbReference type="InterPro" id="IPR005149">
    <property type="entry name" value="Tscrpt_reg_PadR_N"/>
</dbReference>
<evidence type="ECO:0000259" key="1">
    <source>
        <dbReference type="Pfam" id="PF03551"/>
    </source>
</evidence>
<sequence>MSKLSEATYFILAALLREPLHGYGIIKSVRTLSSGDVNLAVGTLYSALDRLAETGWVAVEREEIVNGRARRYYRITDDGVTAVRTEAARLRRAASLVTRQMAVSGI</sequence>
<dbReference type="InterPro" id="IPR036390">
    <property type="entry name" value="WH_DNA-bd_sf"/>
</dbReference>
<evidence type="ECO:0000313" key="2">
    <source>
        <dbReference type="EMBL" id="RBQ21987.1"/>
    </source>
</evidence>
<dbReference type="InterPro" id="IPR036388">
    <property type="entry name" value="WH-like_DNA-bd_sf"/>
</dbReference>
<accession>A0A366M7H5</accession>
<protein>
    <submittedName>
        <fullName evidence="2">PadR family transcriptional regulator</fullName>
    </submittedName>
</protein>
<dbReference type="Proteomes" id="UP000253303">
    <property type="component" value="Unassembled WGS sequence"/>
</dbReference>
<name>A0A366M7H5_9ACTN</name>
<reference evidence="2 3" key="1">
    <citation type="submission" date="2018-06" db="EMBL/GenBank/DDBJ databases">
        <title>Sphaerisporangium craniellae sp. nov., isolated from a marine sponge in the South China Sea.</title>
        <authorList>
            <person name="Li L."/>
        </authorList>
    </citation>
    <scope>NUCLEOTIDE SEQUENCE [LARGE SCALE GENOMIC DNA]</scope>
    <source>
        <strain evidence="2 3">LHW63015</strain>
    </source>
</reference>
<dbReference type="PANTHER" id="PTHR33169">
    <property type="entry name" value="PADR-FAMILY TRANSCRIPTIONAL REGULATOR"/>
    <property type="match status" value="1"/>
</dbReference>
<dbReference type="PANTHER" id="PTHR33169:SF13">
    <property type="entry name" value="PADR-FAMILY TRANSCRIPTIONAL REGULATOR"/>
    <property type="match status" value="1"/>
</dbReference>
<dbReference type="Gene3D" id="1.10.10.10">
    <property type="entry name" value="Winged helix-like DNA-binding domain superfamily/Winged helix DNA-binding domain"/>
    <property type="match status" value="1"/>
</dbReference>
<dbReference type="AlphaFoldDB" id="A0A366M7H5"/>
<gene>
    <name evidence="2" type="ORF">DP939_04790</name>
</gene>
<dbReference type="EMBL" id="QMEY01000001">
    <property type="protein sequence ID" value="RBQ21987.1"/>
    <property type="molecule type" value="Genomic_DNA"/>
</dbReference>
<keyword evidence="3" id="KW-1185">Reference proteome</keyword>
<organism evidence="2 3">
    <name type="scientific">Spongiactinospora rosea</name>
    <dbReference type="NCBI Taxonomy" id="2248750"/>
    <lineage>
        <taxon>Bacteria</taxon>
        <taxon>Bacillati</taxon>
        <taxon>Actinomycetota</taxon>
        <taxon>Actinomycetes</taxon>
        <taxon>Streptosporangiales</taxon>
        <taxon>Streptosporangiaceae</taxon>
        <taxon>Spongiactinospora</taxon>
    </lineage>
</organism>
<proteinExistence type="predicted"/>
<dbReference type="OrthoDB" id="122286at2"/>
<comment type="caution">
    <text evidence="2">The sequence shown here is derived from an EMBL/GenBank/DDBJ whole genome shotgun (WGS) entry which is preliminary data.</text>
</comment>
<dbReference type="RefSeq" id="WP_113979231.1">
    <property type="nucleotide sequence ID" value="NZ_QMEY01000001.1"/>
</dbReference>
<dbReference type="SUPFAM" id="SSF46785">
    <property type="entry name" value="Winged helix' DNA-binding domain"/>
    <property type="match status" value="1"/>
</dbReference>
<evidence type="ECO:0000313" key="3">
    <source>
        <dbReference type="Proteomes" id="UP000253303"/>
    </source>
</evidence>